<protein>
    <recommendedName>
        <fullName evidence="1">N-acetyltransferase domain-containing protein</fullName>
    </recommendedName>
</protein>
<dbReference type="InterPro" id="IPR000182">
    <property type="entry name" value="GNAT_dom"/>
</dbReference>
<dbReference type="InterPro" id="IPR016181">
    <property type="entry name" value="Acyl_CoA_acyltransferase"/>
</dbReference>
<comment type="caution">
    <text evidence="2">The sequence shown here is derived from an EMBL/GenBank/DDBJ whole genome shotgun (WGS) entry which is preliminary data.</text>
</comment>
<feature type="domain" description="N-acetyltransferase" evidence="1">
    <location>
        <begin position="1"/>
        <end position="63"/>
    </location>
</feature>
<dbReference type="Gene3D" id="3.40.630.30">
    <property type="match status" value="1"/>
</dbReference>
<feature type="non-terminal residue" evidence="2">
    <location>
        <position position="1"/>
    </location>
</feature>
<dbReference type="PROSITE" id="PS51186">
    <property type="entry name" value="GNAT"/>
    <property type="match status" value="1"/>
</dbReference>
<organism evidence="2">
    <name type="scientific">marine sediment metagenome</name>
    <dbReference type="NCBI Taxonomy" id="412755"/>
    <lineage>
        <taxon>unclassified sequences</taxon>
        <taxon>metagenomes</taxon>
        <taxon>ecological metagenomes</taxon>
    </lineage>
</organism>
<gene>
    <name evidence="2" type="ORF">S12H4_52772</name>
</gene>
<dbReference type="EMBL" id="BARW01033518">
    <property type="protein sequence ID" value="GAJ10607.1"/>
    <property type="molecule type" value="Genomic_DNA"/>
</dbReference>
<dbReference type="AlphaFoldDB" id="X1V475"/>
<evidence type="ECO:0000313" key="2">
    <source>
        <dbReference type="EMBL" id="GAJ10607.1"/>
    </source>
</evidence>
<name>X1V475_9ZZZZ</name>
<sequence length="78" mass="8776">QQQGIGDQLVETCLKEANELGISTVFCLTYKPAFFEKCGFSQVDKAELPQKVWGECYRCPKFPNCDEVALIYHLEAGV</sequence>
<dbReference type="SUPFAM" id="SSF55729">
    <property type="entry name" value="Acyl-CoA N-acyltransferases (Nat)"/>
    <property type="match status" value="1"/>
</dbReference>
<evidence type="ECO:0000259" key="1">
    <source>
        <dbReference type="PROSITE" id="PS51186"/>
    </source>
</evidence>
<accession>X1V475</accession>
<dbReference type="GO" id="GO:0016747">
    <property type="term" value="F:acyltransferase activity, transferring groups other than amino-acyl groups"/>
    <property type="evidence" value="ECO:0007669"/>
    <property type="project" value="InterPro"/>
</dbReference>
<reference evidence="2" key="1">
    <citation type="journal article" date="2014" name="Front. Microbiol.">
        <title>High frequency of phylogenetically diverse reductive dehalogenase-homologous genes in deep subseafloor sedimentary metagenomes.</title>
        <authorList>
            <person name="Kawai M."/>
            <person name="Futagami T."/>
            <person name="Toyoda A."/>
            <person name="Takaki Y."/>
            <person name="Nishi S."/>
            <person name="Hori S."/>
            <person name="Arai W."/>
            <person name="Tsubouchi T."/>
            <person name="Morono Y."/>
            <person name="Uchiyama I."/>
            <person name="Ito T."/>
            <person name="Fujiyama A."/>
            <person name="Inagaki F."/>
            <person name="Takami H."/>
        </authorList>
    </citation>
    <scope>NUCLEOTIDE SEQUENCE</scope>
    <source>
        <strain evidence="2">Expedition CK06-06</strain>
    </source>
</reference>
<proteinExistence type="predicted"/>